<dbReference type="Proteomes" id="UP000427281">
    <property type="component" value="Chromosome"/>
</dbReference>
<dbReference type="GO" id="GO:0016763">
    <property type="term" value="F:pentosyltransferase activity"/>
    <property type="evidence" value="ECO:0007669"/>
    <property type="project" value="TreeGrafter"/>
</dbReference>
<keyword evidence="2" id="KW-1003">Cell membrane</keyword>
<accession>A0A6I6AHS3</accession>
<sequence length="533" mass="61196">MTNISQQTTPFRIFLTGLALLFILFVALLLRTHNLTTVTYVFDESFSLKMTEFSFVDLWKHVSEDTHPPLSFILLKIWGILFGTSMFATRMFGVTFGITTIIGAYLFVKEAYSSSDELGHRDASPASLAALLTAAMIALSPLHISWSLIARMYSLGTTLTAFSSWFLMRALHKIKPGMRDWVLFTITTIALAYTHHFGLFIIAGQYCFAAGYLWFHKLNGSPRDRLANLKPVFISALIFFWVWQLVLLSFLDQTQRVNANFYTQPFQLRDVGHTFYQLFIFDKGFPQVMITGLIIAQAVFLGLVLLLLGRRPADIFIFIASTVTFLMAIIYSLTSRNVFKARYFMFAQILLFTAAAILICRIPNKFVRNITIVAVLGGMAFCSHWNYQHREMMADHPGMAAALTRYDSISKSTEPLIVCNPLLYTTAITCTKNRKRVFTYTRDRGQEYPFYQGSSVMLETDYVNSKMIDQMKTRWIWTLDESRWLKTKVPVSQEWKKIGETHYPDFNCELVLRLYERKQNSGTQQKIGLLEID</sequence>
<evidence type="ECO:0000256" key="5">
    <source>
        <dbReference type="ARBA" id="ARBA00022692"/>
    </source>
</evidence>
<keyword evidence="3" id="KW-0328">Glycosyltransferase</keyword>
<evidence type="ECO:0000313" key="10">
    <source>
        <dbReference type="Proteomes" id="UP000427281"/>
    </source>
</evidence>
<feature type="transmembrane region" description="Helical" evidence="8">
    <location>
        <begin position="77"/>
        <end position="108"/>
    </location>
</feature>
<evidence type="ECO:0000256" key="6">
    <source>
        <dbReference type="ARBA" id="ARBA00022989"/>
    </source>
</evidence>
<evidence type="ECO:0000313" key="9">
    <source>
        <dbReference type="EMBL" id="QGQ24671.1"/>
    </source>
</evidence>
<feature type="transmembrane region" description="Helical" evidence="8">
    <location>
        <begin position="370"/>
        <end position="387"/>
    </location>
</feature>
<dbReference type="KEGG" id="gim:F1728_19135"/>
<keyword evidence="6 8" id="KW-1133">Transmembrane helix</keyword>
<evidence type="ECO:0000256" key="4">
    <source>
        <dbReference type="ARBA" id="ARBA00022679"/>
    </source>
</evidence>
<dbReference type="AlphaFoldDB" id="A0A6I6AHS3"/>
<gene>
    <name evidence="9" type="ORF">F1728_19135</name>
</gene>
<feature type="transmembrane region" description="Helical" evidence="8">
    <location>
        <begin position="288"/>
        <end position="309"/>
    </location>
</feature>
<keyword evidence="5 8" id="KW-0812">Transmembrane</keyword>
<evidence type="ECO:0000256" key="8">
    <source>
        <dbReference type="SAM" id="Phobius"/>
    </source>
</evidence>
<comment type="subcellular location">
    <subcellularLocation>
        <location evidence="1">Cell membrane</location>
        <topology evidence="1">Multi-pass membrane protein</topology>
    </subcellularLocation>
</comment>
<organism evidence="9 10">
    <name type="scientific">Gimesia benthica</name>
    <dbReference type="NCBI Taxonomy" id="2608982"/>
    <lineage>
        <taxon>Bacteria</taxon>
        <taxon>Pseudomonadati</taxon>
        <taxon>Planctomycetota</taxon>
        <taxon>Planctomycetia</taxon>
        <taxon>Planctomycetales</taxon>
        <taxon>Planctomycetaceae</taxon>
        <taxon>Gimesia</taxon>
    </lineage>
</organism>
<feature type="transmembrane region" description="Helical" evidence="8">
    <location>
        <begin position="183"/>
        <end position="212"/>
    </location>
</feature>
<evidence type="ECO:0000256" key="2">
    <source>
        <dbReference type="ARBA" id="ARBA00022475"/>
    </source>
</evidence>
<evidence type="ECO:0000256" key="3">
    <source>
        <dbReference type="ARBA" id="ARBA00022676"/>
    </source>
</evidence>
<dbReference type="PANTHER" id="PTHR33908:SF11">
    <property type="entry name" value="MEMBRANE PROTEIN"/>
    <property type="match status" value="1"/>
</dbReference>
<feature type="transmembrane region" description="Helical" evidence="8">
    <location>
        <begin position="345"/>
        <end position="364"/>
    </location>
</feature>
<reference evidence="9 10" key="1">
    <citation type="submission" date="2019-09" db="EMBL/GenBank/DDBJ databases">
        <title>Gimesia benthica sp. nov., a novel bacterium isolated from deep-sea water of the Northwest Indian Ocean.</title>
        <authorList>
            <person name="Dai X."/>
        </authorList>
    </citation>
    <scope>NUCLEOTIDE SEQUENCE [LARGE SCALE GENOMIC DNA]</scope>
    <source>
        <strain evidence="9 10">E7</strain>
    </source>
</reference>
<protein>
    <submittedName>
        <fullName evidence="9">Uncharacterized protein</fullName>
    </submittedName>
</protein>
<keyword evidence="7 8" id="KW-0472">Membrane</keyword>
<dbReference type="EMBL" id="CP043930">
    <property type="protein sequence ID" value="QGQ24671.1"/>
    <property type="molecule type" value="Genomic_DNA"/>
</dbReference>
<dbReference type="GO" id="GO:0005886">
    <property type="term" value="C:plasma membrane"/>
    <property type="evidence" value="ECO:0007669"/>
    <property type="project" value="UniProtKB-SubCell"/>
</dbReference>
<evidence type="ECO:0000256" key="1">
    <source>
        <dbReference type="ARBA" id="ARBA00004651"/>
    </source>
</evidence>
<feature type="transmembrane region" description="Helical" evidence="8">
    <location>
        <begin position="128"/>
        <end position="146"/>
    </location>
</feature>
<feature type="transmembrane region" description="Helical" evidence="8">
    <location>
        <begin position="232"/>
        <end position="251"/>
    </location>
</feature>
<dbReference type="InterPro" id="IPR050297">
    <property type="entry name" value="LipidA_mod_glycosyltrf_83"/>
</dbReference>
<keyword evidence="10" id="KW-1185">Reference proteome</keyword>
<dbReference type="GO" id="GO:0009103">
    <property type="term" value="P:lipopolysaccharide biosynthetic process"/>
    <property type="evidence" value="ECO:0007669"/>
    <property type="project" value="UniProtKB-ARBA"/>
</dbReference>
<dbReference type="PANTHER" id="PTHR33908">
    <property type="entry name" value="MANNOSYLTRANSFERASE YKCB-RELATED"/>
    <property type="match status" value="1"/>
</dbReference>
<proteinExistence type="predicted"/>
<feature type="transmembrane region" description="Helical" evidence="8">
    <location>
        <begin position="315"/>
        <end position="333"/>
    </location>
</feature>
<feature type="transmembrane region" description="Helical" evidence="8">
    <location>
        <begin position="12"/>
        <end position="30"/>
    </location>
</feature>
<name>A0A6I6AHS3_9PLAN</name>
<evidence type="ECO:0000256" key="7">
    <source>
        <dbReference type="ARBA" id="ARBA00023136"/>
    </source>
</evidence>
<keyword evidence="4" id="KW-0808">Transferase</keyword>